<evidence type="ECO:0000313" key="5">
    <source>
        <dbReference type="Proteomes" id="UP000184216"/>
    </source>
</evidence>
<protein>
    <submittedName>
        <fullName evidence="4">5'-nucleotidase</fullName>
    </submittedName>
</protein>
<dbReference type="Pfam" id="PF00149">
    <property type="entry name" value="Metallophos"/>
    <property type="match status" value="1"/>
</dbReference>
<gene>
    <name evidence="4" type="ORF">SAMN05444387_0707</name>
</gene>
<sequence>MPIRAICGKKTNYKIFPENIYTMKRREFIEKTAASTALLSLGLSLSSFESNDIKHLTVLHTNDVHSHIDPFPADDPLNPNKGGVSRRAALIETIRRENPNVLLLDAGDIFQGTPYFNYYGGELEFKLMSMMKYDASTIGNHDFDNGLDGLYAQMPHATFEFINSNYDFKNTVMNGLVKPYKVFNKNGIKVGVFGVGIELAGLVDKQMYKETVYNNPVEIAQDMTQLLKKEEKCDLVICLSHLGYNYKEDESKISDLKFAALTQDIDLIIGGHTHTFLDKPTIVKNKVGENVLVNQVGCYGINLGRIDFYFDKNKAHTNDGKSIIV</sequence>
<evidence type="ECO:0000313" key="4">
    <source>
        <dbReference type="EMBL" id="SHL48135.1"/>
    </source>
</evidence>
<dbReference type="SUPFAM" id="SSF56300">
    <property type="entry name" value="Metallo-dependent phosphatases"/>
    <property type="match status" value="1"/>
</dbReference>
<evidence type="ECO:0000256" key="2">
    <source>
        <dbReference type="RuleBase" id="RU362119"/>
    </source>
</evidence>
<feature type="domain" description="Calcineurin-like phosphoesterase" evidence="3">
    <location>
        <begin position="57"/>
        <end position="275"/>
    </location>
</feature>
<dbReference type="InterPro" id="IPR029052">
    <property type="entry name" value="Metallo-depent_PP-like"/>
</dbReference>
<dbReference type="Gene3D" id="3.60.21.10">
    <property type="match status" value="1"/>
</dbReference>
<keyword evidence="2" id="KW-0547">Nucleotide-binding</keyword>
<dbReference type="PANTHER" id="PTHR11575:SF24">
    <property type="entry name" value="5'-NUCLEOTIDASE"/>
    <property type="match status" value="1"/>
</dbReference>
<comment type="similarity">
    <text evidence="1 2">Belongs to the 5'-nucleotidase family.</text>
</comment>
<dbReference type="CDD" id="cd00845">
    <property type="entry name" value="MPP_UshA_N_like"/>
    <property type="match status" value="1"/>
</dbReference>
<evidence type="ECO:0000256" key="1">
    <source>
        <dbReference type="ARBA" id="ARBA00006654"/>
    </source>
</evidence>
<keyword evidence="5" id="KW-1185">Reference proteome</keyword>
<name>A0ABY1IYX9_9FLAO</name>
<dbReference type="InterPro" id="IPR006146">
    <property type="entry name" value="5'-Nucleotdase_CS"/>
</dbReference>
<accession>A0ABY1IYX9</accession>
<evidence type="ECO:0000259" key="3">
    <source>
        <dbReference type="Pfam" id="PF00149"/>
    </source>
</evidence>
<dbReference type="PRINTS" id="PR01607">
    <property type="entry name" value="APYRASEFAMLY"/>
</dbReference>
<dbReference type="EMBL" id="FRBX01000001">
    <property type="protein sequence ID" value="SHL48135.1"/>
    <property type="molecule type" value="Genomic_DNA"/>
</dbReference>
<comment type="caution">
    <text evidence="4">The sequence shown here is derived from an EMBL/GenBank/DDBJ whole genome shotgun (WGS) entry which is preliminary data.</text>
</comment>
<dbReference type="InterPro" id="IPR004843">
    <property type="entry name" value="Calcineurin-like_PHP"/>
</dbReference>
<dbReference type="Proteomes" id="UP000184216">
    <property type="component" value="Unassembled WGS sequence"/>
</dbReference>
<keyword evidence="2" id="KW-0378">Hydrolase</keyword>
<dbReference type="InterPro" id="IPR006179">
    <property type="entry name" value="5_nucleotidase/apyrase"/>
</dbReference>
<dbReference type="PROSITE" id="PS00785">
    <property type="entry name" value="5_NUCLEOTIDASE_1"/>
    <property type="match status" value="1"/>
</dbReference>
<organism evidence="4 5">
    <name type="scientific">Flavobacterium pectinovorum</name>
    <dbReference type="NCBI Taxonomy" id="29533"/>
    <lineage>
        <taxon>Bacteria</taxon>
        <taxon>Pseudomonadati</taxon>
        <taxon>Bacteroidota</taxon>
        <taxon>Flavobacteriia</taxon>
        <taxon>Flavobacteriales</taxon>
        <taxon>Flavobacteriaceae</taxon>
        <taxon>Flavobacterium</taxon>
    </lineage>
</organism>
<dbReference type="PANTHER" id="PTHR11575">
    <property type="entry name" value="5'-NUCLEOTIDASE-RELATED"/>
    <property type="match status" value="1"/>
</dbReference>
<reference evidence="4 5" key="1">
    <citation type="submission" date="2016-11" db="EMBL/GenBank/DDBJ databases">
        <authorList>
            <person name="Varghese N."/>
            <person name="Submissions S."/>
        </authorList>
    </citation>
    <scope>NUCLEOTIDE SEQUENCE [LARGE SCALE GENOMIC DNA]</scope>
    <source>
        <strain evidence="4 5">DSM 6368</strain>
    </source>
</reference>
<proteinExistence type="inferred from homology"/>